<feature type="signal peptide" evidence="1">
    <location>
        <begin position="1"/>
        <end position="23"/>
    </location>
</feature>
<evidence type="ECO:0000313" key="3">
    <source>
        <dbReference type="Proteomes" id="UP000235672"/>
    </source>
</evidence>
<evidence type="ECO:0000256" key="1">
    <source>
        <dbReference type="SAM" id="SignalP"/>
    </source>
</evidence>
<evidence type="ECO:0000313" key="2">
    <source>
        <dbReference type="EMBL" id="PMD14882.1"/>
    </source>
</evidence>
<dbReference type="EMBL" id="KZ613518">
    <property type="protein sequence ID" value="PMD14882.1"/>
    <property type="molecule type" value="Genomic_DNA"/>
</dbReference>
<accession>A0A2J6PLG1</accession>
<dbReference type="Proteomes" id="UP000235672">
    <property type="component" value="Unassembled WGS sequence"/>
</dbReference>
<keyword evidence="1" id="KW-0732">Signal</keyword>
<dbReference type="AlphaFoldDB" id="A0A2J6PLG1"/>
<keyword evidence="3" id="KW-1185">Reference proteome</keyword>
<reference evidence="2 3" key="1">
    <citation type="submission" date="2016-05" db="EMBL/GenBank/DDBJ databases">
        <title>A degradative enzymes factory behind the ericoid mycorrhizal symbiosis.</title>
        <authorList>
            <consortium name="DOE Joint Genome Institute"/>
            <person name="Martino E."/>
            <person name="Morin E."/>
            <person name="Grelet G."/>
            <person name="Kuo A."/>
            <person name="Kohler A."/>
            <person name="Daghino S."/>
            <person name="Barry K."/>
            <person name="Choi C."/>
            <person name="Cichocki N."/>
            <person name="Clum A."/>
            <person name="Copeland A."/>
            <person name="Hainaut M."/>
            <person name="Haridas S."/>
            <person name="Labutti K."/>
            <person name="Lindquist E."/>
            <person name="Lipzen A."/>
            <person name="Khouja H.-R."/>
            <person name="Murat C."/>
            <person name="Ohm R."/>
            <person name="Olson A."/>
            <person name="Spatafora J."/>
            <person name="Veneault-Fourrey C."/>
            <person name="Henrissat B."/>
            <person name="Grigoriev I."/>
            <person name="Martin F."/>
            <person name="Perotto S."/>
        </authorList>
    </citation>
    <scope>NUCLEOTIDE SEQUENCE [LARGE SCALE GENOMIC DNA]</scope>
    <source>
        <strain evidence="2 3">UAMH 7357</strain>
    </source>
</reference>
<name>A0A2J6PLG1_9HELO</name>
<protein>
    <submittedName>
        <fullName evidence="2">Uncharacterized protein</fullName>
    </submittedName>
</protein>
<sequence length="246" mass="27427">MVRILRRGWGWFLILAGFGEARSQQPLAATTLTQGATNESPARKQALAATRWIRNLRPTAVPLYLDLIVVEEQRDWVGVQFSWWMGDHSAAVGVMDHSTGCQKLEVVDRGLWIWTQGKAKAKTTYGYSERAAWEPFCAAKVWVPVFACSDAVPSSPRSDRICTMNAERWLVRLLFPSMGAQTVFETVVARISGGQSQTRSLGYAMQSIIIAAKEKSRRVFPCISVSIKPDFSDRLLIVPTFCASPE</sequence>
<proteinExistence type="predicted"/>
<feature type="chain" id="PRO_5014357346" evidence="1">
    <location>
        <begin position="24"/>
        <end position="246"/>
    </location>
</feature>
<gene>
    <name evidence="2" type="ORF">NA56DRAFT_754531</name>
</gene>
<organism evidence="2 3">
    <name type="scientific">Hyaloscypha hepaticicola</name>
    <dbReference type="NCBI Taxonomy" id="2082293"/>
    <lineage>
        <taxon>Eukaryota</taxon>
        <taxon>Fungi</taxon>
        <taxon>Dikarya</taxon>
        <taxon>Ascomycota</taxon>
        <taxon>Pezizomycotina</taxon>
        <taxon>Leotiomycetes</taxon>
        <taxon>Helotiales</taxon>
        <taxon>Hyaloscyphaceae</taxon>
        <taxon>Hyaloscypha</taxon>
    </lineage>
</organism>